<organism evidence="1 2">
    <name type="scientific">Smallanthus sonchifolius</name>
    <dbReference type="NCBI Taxonomy" id="185202"/>
    <lineage>
        <taxon>Eukaryota</taxon>
        <taxon>Viridiplantae</taxon>
        <taxon>Streptophyta</taxon>
        <taxon>Embryophyta</taxon>
        <taxon>Tracheophyta</taxon>
        <taxon>Spermatophyta</taxon>
        <taxon>Magnoliopsida</taxon>
        <taxon>eudicotyledons</taxon>
        <taxon>Gunneridae</taxon>
        <taxon>Pentapetalae</taxon>
        <taxon>asterids</taxon>
        <taxon>campanulids</taxon>
        <taxon>Asterales</taxon>
        <taxon>Asteraceae</taxon>
        <taxon>Asteroideae</taxon>
        <taxon>Heliantheae alliance</taxon>
        <taxon>Millerieae</taxon>
        <taxon>Smallanthus</taxon>
    </lineage>
</organism>
<accession>A0ACB9BXU2</accession>
<sequence length="104" mass="12305">MPQAIRLHKITKSLSHAPWRILPYSPANFPSLYIGHHHASSFPPPIPVVRSKIDLDKVVLLISTFDLFDLAITSVFRLNSKRKIWNRWILLVRRKRMLHYRKLQ</sequence>
<dbReference type="Proteomes" id="UP001056120">
    <property type="component" value="Linkage Group LG22"/>
</dbReference>
<keyword evidence="2" id="KW-1185">Reference proteome</keyword>
<proteinExistence type="predicted"/>
<protein>
    <submittedName>
        <fullName evidence="1">Uncharacterized protein</fullName>
    </submittedName>
</protein>
<evidence type="ECO:0000313" key="1">
    <source>
        <dbReference type="EMBL" id="KAI3726817.1"/>
    </source>
</evidence>
<comment type="caution">
    <text evidence="1">The sequence shown here is derived from an EMBL/GenBank/DDBJ whole genome shotgun (WGS) entry which is preliminary data.</text>
</comment>
<gene>
    <name evidence="1" type="ORF">L1987_66623</name>
</gene>
<reference evidence="2" key="1">
    <citation type="journal article" date="2022" name="Mol. Ecol. Resour.">
        <title>The genomes of chicory, endive, great burdock and yacon provide insights into Asteraceae palaeo-polyploidization history and plant inulin production.</title>
        <authorList>
            <person name="Fan W."/>
            <person name="Wang S."/>
            <person name="Wang H."/>
            <person name="Wang A."/>
            <person name="Jiang F."/>
            <person name="Liu H."/>
            <person name="Zhao H."/>
            <person name="Xu D."/>
            <person name="Zhang Y."/>
        </authorList>
    </citation>
    <scope>NUCLEOTIDE SEQUENCE [LARGE SCALE GENOMIC DNA]</scope>
    <source>
        <strain evidence="2">cv. Yunnan</strain>
    </source>
</reference>
<reference evidence="1 2" key="2">
    <citation type="journal article" date="2022" name="Mol. Ecol. Resour.">
        <title>The genomes of chicory, endive, great burdock and yacon provide insights into Asteraceae paleo-polyploidization history and plant inulin production.</title>
        <authorList>
            <person name="Fan W."/>
            <person name="Wang S."/>
            <person name="Wang H."/>
            <person name="Wang A."/>
            <person name="Jiang F."/>
            <person name="Liu H."/>
            <person name="Zhao H."/>
            <person name="Xu D."/>
            <person name="Zhang Y."/>
        </authorList>
    </citation>
    <scope>NUCLEOTIDE SEQUENCE [LARGE SCALE GENOMIC DNA]</scope>
    <source>
        <strain evidence="2">cv. Yunnan</strain>
        <tissue evidence="1">Leaves</tissue>
    </source>
</reference>
<name>A0ACB9BXU2_9ASTR</name>
<dbReference type="EMBL" id="CM042039">
    <property type="protein sequence ID" value="KAI3726817.1"/>
    <property type="molecule type" value="Genomic_DNA"/>
</dbReference>
<evidence type="ECO:0000313" key="2">
    <source>
        <dbReference type="Proteomes" id="UP001056120"/>
    </source>
</evidence>